<dbReference type="RefSeq" id="WP_138054525.1">
    <property type="nucleotide sequence ID" value="NZ_VAWE01000001.1"/>
</dbReference>
<keyword evidence="2" id="KW-1185">Reference proteome</keyword>
<protein>
    <submittedName>
        <fullName evidence="1">SMI1/KNR4 family protein</fullName>
    </submittedName>
</protein>
<dbReference type="SUPFAM" id="SSF160631">
    <property type="entry name" value="SMI1/KNR4-like"/>
    <property type="match status" value="1"/>
</dbReference>
<dbReference type="OrthoDB" id="5572373at2"/>
<accession>A0A5R9E5A5</accession>
<dbReference type="AlphaFoldDB" id="A0A5R9E5A5"/>
<dbReference type="InterPro" id="IPR037883">
    <property type="entry name" value="Knr4/Smi1-like_sf"/>
</dbReference>
<proteinExistence type="predicted"/>
<evidence type="ECO:0000313" key="1">
    <source>
        <dbReference type="EMBL" id="TLQ45180.1"/>
    </source>
</evidence>
<organism evidence="1 2">
    <name type="scientific">Streptomyces marianii</name>
    <dbReference type="NCBI Taxonomy" id="1817406"/>
    <lineage>
        <taxon>Bacteria</taxon>
        <taxon>Bacillati</taxon>
        <taxon>Actinomycetota</taxon>
        <taxon>Actinomycetes</taxon>
        <taxon>Kitasatosporales</taxon>
        <taxon>Streptomycetaceae</taxon>
        <taxon>Streptomyces</taxon>
    </lineage>
</organism>
<gene>
    <name evidence="1" type="ORF">FEF34_20935</name>
</gene>
<comment type="caution">
    <text evidence="1">The sequence shown here is derived from an EMBL/GenBank/DDBJ whole genome shotgun (WGS) entry which is preliminary data.</text>
</comment>
<dbReference type="Proteomes" id="UP000305921">
    <property type="component" value="Unassembled WGS sequence"/>
</dbReference>
<dbReference type="EMBL" id="VAWE01000001">
    <property type="protein sequence ID" value="TLQ45180.1"/>
    <property type="molecule type" value="Genomic_DNA"/>
</dbReference>
<reference evidence="1 2" key="1">
    <citation type="submission" date="2019-05" db="EMBL/GenBank/DDBJ databases">
        <title>Streptomyces marianii sp. nov., a novel marine actinomycete from southern coast of India.</title>
        <authorList>
            <person name="Iniyan A.M."/>
            <person name="Wink J."/>
            <person name="Ramprasad E."/>
            <person name="Ramana C.V."/>
            <person name="Bunk B."/>
            <person name="Sproer C."/>
            <person name="Joseph F.-J.R.S."/>
            <person name="Vincent S.G.P."/>
        </authorList>
    </citation>
    <scope>NUCLEOTIDE SEQUENCE [LARGE SCALE GENOMIC DNA]</scope>
    <source>
        <strain evidence="1 2">ICN19</strain>
    </source>
</reference>
<evidence type="ECO:0000313" key="2">
    <source>
        <dbReference type="Proteomes" id="UP000305921"/>
    </source>
</evidence>
<name>A0A5R9E5A5_9ACTN</name>
<sequence>MEADWSEFEAGKGLALPRDYKEFVSSYGPCEIYSDLCVSHPRGAVLNLGGLIDRVIFECDSLRRGFPEDYPYPIFPEGGGIVPVAETSTGTQVNLLPPHGAWSDWTVVVNWQGWWSHHPFGFTEFLFRALSGDSSISLFEEDVALSGKPPCVLYLDQQPIQVPAGAPLEGRAGSVDEVVAEGLLTQVVAQYGLLVAAERRAGTDPQLLEELFALQQVCVRDRARLAEADAAEVTRLAVLYAARLKELQDLQGRAGQV</sequence>